<name>A0A1D1UX46_RAMVA</name>
<protein>
    <submittedName>
        <fullName evidence="2">Uncharacterized protein</fullName>
    </submittedName>
</protein>
<evidence type="ECO:0000313" key="2">
    <source>
        <dbReference type="EMBL" id="GAU91003.1"/>
    </source>
</evidence>
<organism evidence="2 3">
    <name type="scientific">Ramazzottius varieornatus</name>
    <name type="common">Water bear</name>
    <name type="synonym">Tardigrade</name>
    <dbReference type="NCBI Taxonomy" id="947166"/>
    <lineage>
        <taxon>Eukaryota</taxon>
        <taxon>Metazoa</taxon>
        <taxon>Ecdysozoa</taxon>
        <taxon>Tardigrada</taxon>
        <taxon>Eutardigrada</taxon>
        <taxon>Parachela</taxon>
        <taxon>Hypsibioidea</taxon>
        <taxon>Ramazzottiidae</taxon>
        <taxon>Ramazzottius</taxon>
    </lineage>
</organism>
<dbReference type="Proteomes" id="UP000186922">
    <property type="component" value="Unassembled WGS sequence"/>
</dbReference>
<evidence type="ECO:0000256" key="1">
    <source>
        <dbReference type="SAM" id="MobiDB-lite"/>
    </source>
</evidence>
<feature type="compositionally biased region" description="Polar residues" evidence="1">
    <location>
        <begin position="1"/>
        <end position="19"/>
    </location>
</feature>
<reference evidence="2 3" key="1">
    <citation type="journal article" date="2016" name="Nat. Commun.">
        <title>Extremotolerant tardigrade genome and improved radiotolerance of human cultured cells by tardigrade-unique protein.</title>
        <authorList>
            <person name="Hashimoto T."/>
            <person name="Horikawa D.D."/>
            <person name="Saito Y."/>
            <person name="Kuwahara H."/>
            <person name="Kozuka-Hata H."/>
            <person name="Shin-I T."/>
            <person name="Minakuchi Y."/>
            <person name="Ohishi K."/>
            <person name="Motoyama A."/>
            <person name="Aizu T."/>
            <person name="Enomoto A."/>
            <person name="Kondo K."/>
            <person name="Tanaka S."/>
            <person name="Hara Y."/>
            <person name="Koshikawa S."/>
            <person name="Sagara H."/>
            <person name="Miura T."/>
            <person name="Yokobori S."/>
            <person name="Miyagawa K."/>
            <person name="Suzuki Y."/>
            <person name="Kubo T."/>
            <person name="Oyama M."/>
            <person name="Kohara Y."/>
            <person name="Fujiyama A."/>
            <person name="Arakawa K."/>
            <person name="Katayama T."/>
            <person name="Toyoda A."/>
            <person name="Kunieda T."/>
        </authorList>
    </citation>
    <scope>NUCLEOTIDE SEQUENCE [LARGE SCALE GENOMIC DNA]</scope>
    <source>
        <strain evidence="2 3">YOKOZUNA-1</strain>
    </source>
</reference>
<dbReference type="EMBL" id="BDGG01000001">
    <property type="protein sequence ID" value="GAU91003.1"/>
    <property type="molecule type" value="Genomic_DNA"/>
</dbReference>
<feature type="region of interest" description="Disordered" evidence="1">
    <location>
        <begin position="1"/>
        <end position="31"/>
    </location>
</feature>
<keyword evidence="3" id="KW-1185">Reference proteome</keyword>
<comment type="caution">
    <text evidence="2">The sequence shown here is derived from an EMBL/GenBank/DDBJ whole genome shotgun (WGS) entry which is preliminary data.</text>
</comment>
<evidence type="ECO:0000313" key="3">
    <source>
        <dbReference type="Proteomes" id="UP000186922"/>
    </source>
</evidence>
<dbReference type="AlphaFoldDB" id="A0A1D1UX46"/>
<sequence>MTLTSQPRAQGPSDSSTVNRKMAPAAYESTRLTLPDVEGRLNIAEASTKANERLN</sequence>
<accession>A0A1D1UX46</accession>
<gene>
    <name evidence="2" type="primary">RvY_03341-1</name>
    <name evidence="2" type="synonym">RvY_03341.1</name>
    <name evidence="2" type="ORF">RvY_03341</name>
</gene>
<proteinExistence type="predicted"/>